<feature type="domain" description="LXG" evidence="3">
    <location>
        <begin position="1"/>
        <end position="235"/>
    </location>
</feature>
<evidence type="ECO:0000256" key="1">
    <source>
        <dbReference type="ARBA" id="ARBA00034117"/>
    </source>
</evidence>
<dbReference type="Proteomes" id="UP000324269">
    <property type="component" value="Unassembled WGS sequence"/>
</dbReference>
<evidence type="ECO:0000259" key="3">
    <source>
        <dbReference type="PROSITE" id="PS51756"/>
    </source>
</evidence>
<comment type="caution">
    <text evidence="4">The sequence shown here is derived from an EMBL/GenBank/DDBJ whole genome shotgun (WGS) entry which is preliminary data.</text>
</comment>
<dbReference type="RefSeq" id="WP_148970393.1">
    <property type="nucleotide sequence ID" value="NZ_JBNIKW010000006.1"/>
</dbReference>
<protein>
    <recommendedName>
        <fullName evidence="3">LXG domain-containing protein</fullName>
    </recommendedName>
</protein>
<dbReference type="InterPro" id="IPR006829">
    <property type="entry name" value="LXG_dom"/>
</dbReference>
<organism evidence="4 5">
    <name type="scientific">Rossellomorea aquimaris</name>
    <dbReference type="NCBI Taxonomy" id="189382"/>
    <lineage>
        <taxon>Bacteria</taxon>
        <taxon>Bacillati</taxon>
        <taxon>Bacillota</taxon>
        <taxon>Bacilli</taxon>
        <taxon>Bacillales</taxon>
        <taxon>Bacillaceae</taxon>
        <taxon>Rossellomorea</taxon>
    </lineage>
</organism>
<dbReference type="EMBL" id="VTEZ01000006">
    <property type="protein sequence ID" value="TYS82980.1"/>
    <property type="molecule type" value="Genomic_DNA"/>
</dbReference>
<dbReference type="PROSITE" id="PS51756">
    <property type="entry name" value="LXG"/>
    <property type="match status" value="1"/>
</dbReference>
<feature type="coiled-coil region" evidence="2">
    <location>
        <begin position="6"/>
        <end position="40"/>
    </location>
</feature>
<comment type="similarity">
    <text evidence="1">In the N-terminal section; belongs to the LXG family.</text>
</comment>
<evidence type="ECO:0000313" key="5">
    <source>
        <dbReference type="Proteomes" id="UP000324269"/>
    </source>
</evidence>
<sequence length="487" mass="53512">MKMLDNQSLHSGIEDLLNKLEAQKKQLDELRRAVDTFTGLQESFSGKGGEAIRSFYQDMHTPFLTFYSLSLQNYEKTLSSLKGASIELESDSNGLIRQSFLDGELTDGLNKSETVTCDLVDETNETLNSISDIVHIPHIQDQRFLGDTKRAHQEITQTIEHLTSFDADQTKALDTVDHDIQLMKRYIYDIQGMFKGGKLSVSEYSGTELDQSFHRHPFMNTLEERLNSRNLLLSMFTIPGEYGSLEQLLMLQTNQTSYNNDLAVAGNGTAQTQYGFCPRPPSTTVSYGKPHEDMMGSDGVGNAGALFSADMKEGTSEAKLFASMVDTKYMDDVPEFVDQKVLYTDMGAAMPYTPLAFGKSVLMGQQIGFKTEAGISKSSFSHDNSPLGGDISFGQGEAKVNYENYTASAGAEVSAAKVELKLEPLNFFGYEPLEEWFGFEYDPYVGVDLSLGSAGASASVGLETSIYAALGIGVGVKGGFEEDKEDE</sequence>
<evidence type="ECO:0000313" key="4">
    <source>
        <dbReference type="EMBL" id="TYS82980.1"/>
    </source>
</evidence>
<dbReference type="AlphaFoldDB" id="A0A5D4U777"/>
<evidence type="ECO:0000256" key="2">
    <source>
        <dbReference type="SAM" id="Coils"/>
    </source>
</evidence>
<name>A0A5D4U777_9BACI</name>
<gene>
    <name evidence="4" type="ORF">FZC85_17895</name>
</gene>
<accession>A0A5D4U777</accession>
<proteinExistence type="inferred from homology"/>
<dbReference type="OrthoDB" id="3261089at2"/>
<reference evidence="4 5" key="1">
    <citation type="submission" date="2019-08" db="EMBL/GenBank/DDBJ databases">
        <title>Bacillus genomes from the desert of Cuatro Cienegas, Coahuila.</title>
        <authorList>
            <person name="Olmedo-Alvarez G."/>
        </authorList>
    </citation>
    <scope>NUCLEOTIDE SEQUENCE [LARGE SCALE GENOMIC DNA]</scope>
    <source>
        <strain evidence="4 5">CH87b_3T</strain>
    </source>
</reference>
<dbReference type="Pfam" id="PF04740">
    <property type="entry name" value="LXG"/>
    <property type="match status" value="1"/>
</dbReference>
<keyword evidence="2" id="KW-0175">Coiled coil</keyword>